<protein>
    <submittedName>
        <fullName evidence="2">Uncharacterized protein</fullName>
    </submittedName>
</protein>
<accession>A0ABP9HF24</accession>
<sequence length="84" mass="8722">MVLPQEERHHPGVRAPLGVGSRGGDPGWRSALLLPDDPLRLSSVPAQPLWATGGRVPGASLESRSPPRAQSAPGGSRTAAEEDP</sequence>
<reference evidence="3" key="1">
    <citation type="journal article" date="2019" name="Int. J. Syst. Evol. Microbiol.">
        <title>The Global Catalogue of Microorganisms (GCM) 10K type strain sequencing project: providing services to taxonomists for standard genome sequencing and annotation.</title>
        <authorList>
            <consortium name="The Broad Institute Genomics Platform"/>
            <consortium name="The Broad Institute Genome Sequencing Center for Infectious Disease"/>
            <person name="Wu L."/>
            <person name="Ma J."/>
        </authorList>
    </citation>
    <scope>NUCLEOTIDE SEQUENCE [LARGE SCALE GENOMIC DNA]</scope>
    <source>
        <strain evidence="3">JCM 17986</strain>
    </source>
</reference>
<feature type="compositionally biased region" description="Basic and acidic residues" evidence="1">
    <location>
        <begin position="1"/>
        <end position="10"/>
    </location>
</feature>
<feature type="region of interest" description="Disordered" evidence="1">
    <location>
        <begin position="44"/>
        <end position="84"/>
    </location>
</feature>
<keyword evidence="3" id="KW-1185">Reference proteome</keyword>
<organism evidence="2 3">
    <name type="scientific">Yinghuangia aomiensis</name>
    <dbReference type="NCBI Taxonomy" id="676205"/>
    <lineage>
        <taxon>Bacteria</taxon>
        <taxon>Bacillati</taxon>
        <taxon>Actinomycetota</taxon>
        <taxon>Actinomycetes</taxon>
        <taxon>Kitasatosporales</taxon>
        <taxon>Streptomycetaceae</taxon>
        <taxon>Yinghuangia</taxon>
    </lineage>
</organism>
<gene>
    <name evidence="2" type="ORF">GCM10023205_38570</name>
</gene>
<evidence type="ECO:0000313" key="2">
    <source>
        <dbReference type="EMBL" id="GAA4969581.1"/>
    </source>
</evidence>
<evidence type="ECO:0000256" key="1">
    <source>
        <dbReference type="SAM" id="MobiDB-lite"/>
    </source>
</evidence>
<feature type="region of interest" description="Disordered" evidence="1">
    <location>
        <begin position="1"/>
        <end position="29"/>
    </location>
</feature>
<evidence type="ECO:0000313" key="3">
    <source>
        <dbReference type="Proteomes" id="UP001500466"/>
    </source>
</evidence>
<proteinExistence type="predicted"/>
<dbReference type="EMBL" id="BAABHS010000013">
    <property type="protein sequence ID" value="GAA4969581.1"/>
    <property type="molecule type" value="Genomic_DNA"/>
</dbReference>
<name>A0ABP9HF24_9ACTN</name>
<comment type="caution">
    <text evidence="2">The sequence shown here is derived from an EMBL/GenBank/DDBJ whole genome shotgun (WGS) entry which is preliminary data.</text>
</comment>
<dbReference type="Proteomes" id="UP001500466">
    <property type="component" value="Unassembled WGS sequence"/>
</dbReference>